<reference evidence="1 2" key="1">
    <citation type="submission" date="2019-12" db="EMBL/GenBank/DDBJ databases">
        <title>Novel species isolated from a subtropical stream in China.</title>
        <authorList>
            <person name="Lu H."/>
        </authorList>
    </citation>
    <scope>NUCLEOTIDE SEQUENCE [LARGE SCALE GENOMIC DNA]</scope>
    <source>
        <strain evidence="1 2">FT109W</strain>
    </source>
</reference>
<protein>
    <submittedName>
        <fullName evidence="1">Uncharacterized protein</fullName>
    </submittedName>
</protein>
<dbReference type="RefSeq" id="WP_161045446.1">
    <property type="nucleotide sequence ID" value="NZ_WWCS01000007.1"/>
</dbReference>
<dbReference type="EMBL" id="WWCS01000007">
    <property type="protein sequence ID" value="MYN40389.1"/>
    <property type="molecule type" value="Genomic_DNA"/>
</dbReference>
<name>A0ABW9WH50_9BURK</name>
<dbReference type="Proteomes" id="UP000466332">
    <property type="component" value="Unassembled WGS sequence"/>
</dbReference>
<evidence type="ECO:0000313" key="2">
    <source>
        <dbReference type="Proteomes" id="UP000466332"/>
    </source>
</evidence>
<proteinExistence type="predicted"/>
<keyword evidence="2" id="KW-1185">Reference proteome</keyword>
<accession>A0ABW9WH50</accession>
<organism evidence="1 2">
    <name type="scientific">Duganella margarita</name>
    <dbReference type="NCBI Taxonomy" id="2692170"/>
    <lineage>
        <taxon>Bacteria</taxon>
        <taxon>Pseudomonadati</taxon>
        <taxon>Pseudomonadota</taxon>
        <taxon>Betaproteobacteria</taxon>
        <taxon>Burkholderiales</taxon>
        <taxon>Oxalobacteraceae</taxon>
        <taxon>Telluria group</taxon>
        <taxon>Duganella</taxon>
    </lineage>
</organism>
<evidence type="ECO:0000313" key="1">
    <source>
        <dbReference type="EMBL" id="MYN40389.1"/>
    </source>
</evidence>
<sequence>MSTGHIQFEPYANGHIAISLTVRGQLVLKSSSVESIAREIELRKLKALRLDDEFEIALPANNVTLEAAGQTNLKYPLVAFKLVAACAWLADMTQLIEPERRTVRKAD</sequence>
<comment type="caution">
    <text evidence="1">The sequence shown here is derived from an EMBL/GenBank/DDBJ whole genome shotgun (WGS) entry which is preliminary data.</text>
</comment>
<gene>
    <name evidence="1" type="ORF">GTP55_13500</name>
</gene>